<comment type="caution">
    <text evidence="1">The sequence shown here is derived from an EMBL/GenBank/DDBJ whole genome shotgun (WGS) entry which is preliminary data.</text>
</comment>
<evidence type="ECO:0000313" key="1">
    <source>
        <dbReference type="EMBL" id="KZS04868.1"/>
    </source>
</evidence>
<dbReference type="Proteomes" id="UP000076858">
    <property type="component" value="Unassembled WGS sequence"/>
</dbReference>
<gene>
    <name evidence="1" type="ORF">APZ42_032093</name>
</gene>
<accession>A0A164MA78</accession>
<reference evidence="1 2" key="1">
    <citation type="submission" date="2016-03" db="EMBL/GenBank/DDBJ databases">
        <title>EvidentialGene: Evidence-directed Construction of Genes on Genomes.</title>
        <authorList>
            <person name="Gilbert D.G."/>
            <person name="Choi J.-H."/>
            <person name="Mockaitis K."/>
            <person name="Colbourne J."/>
            <person name="Pfrender M."/>
        </authorList>
    </citation>
    <scope>NUCLEOTIDE SEQUENCE [LARGE SCALE GENOMIC DNA]</scope>
    <source>
        <strain evidence="1 2">Xinb3</strain>
        <tissue evidence="1">Complete organism</tissue>
    </source>
</reference>
<name>A0A164MA78_9CRUS</name>
<evidence type="ECO:0000313" key="2">
    <source>
        <dbReference type="Proteomes" id="UP000076858"/>
    </source>
</evidence>
<protein>
    <submittedName>
        <fullName evidence="1">Cc8L18.2-like protein</fullName>
    </submittedName>
</protein>
<dbReference type="EMBL" id="LRGB01003034">
    <property type="protein sequence ID" value="KZS04868.1"/>
    <property type="molecule type" value="Genomic_DNA"/>
</dbReference>
<organism evidence="1 2">
    <name type="scientific">Daphnia magna</name>
    <dbReference type="NCBI Taxonomy" id="35525"/>
    <lineage>
        <taxon>Eukaryota</taxon>
        <taxon>Metazoa</taxon>
        <taxon>Ecdysozoa</taxon>
        <taxon>Arthropoda</taxon>
        <taxon>Crustacea</taxon>
        <taxon>Branchiopoda</taxon>
        <taxon>Diplostraca</taxon>
        <taxon>Cladocera</taxon>
        <taxon>Anomopoda</taxon>
        <taxon>Daphniidae</taxon>
        <taxon>Daphnia</taxon>
    </lineage>
</organism>
<proteinExistence type="predicted"/>
<sequence>MDQLVCSVYTKECMMTRCPSCPGADCLEKFLEESINDETEDVITY</sequence>
<keyword evidence="2" id="KW-1185">Reference proteome</keyword>
<dbReference type="AlphaFoldDB" id="A0A164MA78"/>